<dbReference type="InterPro" id="IPR005174">
    <property type="entry name" value="KIB1-4_b-propeller"/>
</dbReference>
<accession>A0A3L6QMA3</accession>
<gene>
    <name evidence="2" type="ORF">C2845_PM12G21490</name>
</gene>
<dbReference type="PANTHER" id="PTHR33165">
    <property type="entry name" value="F-BOX DOMAIN CONTAINING PROTEIN-LIKE-RELATED"/>
    <property type="match status" value="1"/>
</dbReference>
<name>A0A3L6QMA3_PANMI</name>
<protein>
    <recommendedName>
        <fullName evidence="1">KIB1-4 beta-propeller domain-containing protein</fullName>
    </recommendedName>
</protein>
<dbReference type="PANTHER" id="PTHR33165:SF54">
    <property type="entry name" value="DUF1618 DOMAIN-CONTAINING PROTEIN"/>
    <property type="match status" value="1"/>
</dbReference>
<comment type="caution">
    <text evidence="2">The sequence shown here is derived from an EMBL/GenBank/DDBJ whole genome shotgun (WGS) entry which is preliminary data.</text>
</comment>
<keyword evidence="3" id="KW-1185">Reference proteome</keyword>
<feature type="domain" description="KIB1-4 beta-propeller" evidence="1">
    <location>
        <begin position="56"/>
        <end position="198"/>
    </location>
</feature>
<reference evidence="3" key="1">
    <citation type="journal article" date="2019" name="Nat. Commun.">
        <title>The genome of broomcorn millet.</title>
        <authorList>
            <person name="Zou C."/>
            <person name="Miki D."/>
            <person name="Li D."/>
            <person name="Tang Q."/>
            <person name="Xiao L."/>
            <person name="Rajput S."/>
            <person name="Deng P."/>
            <person name="Jia W."/>
            <person name="Huang R."/>
            <person name="Zhang M."/>
            <person name="Sun Y."/>
            <person name="Hu J."/>
            <person name="Fu X."/>
            <person name="Schnable P.S."/>
            <person name="Li F."/>
            <person name="Zhang H."/>
            <person name="Feng B."/>
            <person name="Zhu X."/>
            <person name="Liu R."/>
            <person name="Schnable J.C."/>
            <person name="Zhu J.-K."/>
            <person name="Zhang H."/>
        </authorList>
    </citation>
    <scope>NUCLEOTIDE SEQUENCE [LARGE SCALE GENOMIC DNA]</scope>
</reference>
<dbReference type="Proteomes" id="UP000275267">
    <property type="component" value="Unassembled WGS sequence"/>
</dbReference>
<proteinExistence type="predicted"/>
<organism evidence="2 3">
    <name type="scientific">Panicum miliaceum</name>
    <name type="common">Proso millet</name>
    <name type="synonym">Broomcorn millet</name>
    <dbReference type="NCBI Taxonomy" id="4540"/>
    <lineage>
        <taxon>Eukaryota</taxon>
        <taxon>Viridiplantae</taxon>
        <taxon>Streptophyta</taxon>
        <taxon>Embryophyta</taxon>
        <taxon>Tracheophyta</taxon>
        <taxon>Spermatophyta</taxon>
        <taxon>Magnoliopsida</taxon>
        <taxon>Liliopsida</taxon>
        <taxon>Poales</taxon>
        <taxon>Poaceae</taxon>
        <taxon>PACMAD clade</taxon>
        <taxon>Panicoideae</taxon>
        <taxon>Panicodae</taxon>
        <taxon>Paniceae</taxon>
        <taxon>Panicinae</taxon>
        <taxon>Panicum</taxon>
        <taxon>Panicum sect. Panicum</taxon>
    </lineage>
</organism>
<evidence type="ECO:0000313" key="3">
    <source>
        <dbReference type="Proteomes" id="UP000275267"/>
    </source>
</evidence>
<dbReference type="EMBL" id="PQIB02000012">
    <property type="protein sequence ID" value="RLM80576.1"/>
    <property type="molecule type" value="Genomic_DNA"/>
</dbReference>
<dbReference type="OrthoDB" id="653077at2759"/>
<evidence type="ECO:0000313" key="2">
    <source>
        <dbReference type="EMBL" id="RLM80576.1"/>
    </source>
</evidence>
<evidence type="ECO:0000259" key="1">
    <source>
        <dbReference type="Pfam" id="PF03478"/>
    </source>
</evidence>
<dbReference type="STRING" id="4540.A0A3L6QMA3"/>
<dbReference type="AlphaFoldDB" id="A0A3L6QMA3"/>
<sequence>MCPSGQMYVVRSGYQHLRVTCFLPRDWVVLRGFGEDDDTRCRLLNVATGASTAGDDLPDQLSGHRPLGNAEGLLVLRNTASSAIRLLNPLTRAVTDLPDISPVLANAFTDALDGACRFYWGFGVIDGGAAASPPTVVLLLREVPLLACIRLGESRWPLVDTSELAGDPAKASFQSVLSLHGRFYVSTSTGDVLTVELDPEPR</sequence>
<dbReference type="Pfam" id="PF03478">
    <property type="entry name" value="Beta-prop_KIB1-4"/>
    <property type="match status" value="1"/>
</dbReference>